<dbReference type="RefSeq" id="WP_306100005.1">
    <property type="nucleotide sequence ID" value="NZ_CP162601.1"/>
</dbReference>
<name>A0AB39HDI3_9VIBR</name>
<dbReference type="AlphaFoldDB" id="A0AB39HDI3"/>
<dbReference type="KEGG" id="vih:AB0763_06860"/>
<evidence type="ECO:0000313" key="1">
    <source>
        <dbReference type="EMBL" id="XDK23963.1"/>
    </source>
</evidence>
<reference evidence="1" key="1">
    <citation type="submission" date="2024-07" db="EMBL/GenBank/DDBJ databases">
        <title>Genome Analysis of a Potential Novel Vibrio Species Secreting pH- and Thermo-stable Alginate Lyase and its Application in Producing Alginate Oligosaccharides.</title>
        <authorList>
            <person name="Huang H."/>
            <person name="Bao K."/>
        </authorList>
    </citation>
    <scope>NUCLEOTIDE SEQUENCE</scope>
    <source>
        <strain evidence="1">HB236076</strain>
    </source>
</reference>
<accession>A0AB39HDI3</accession>
<organism evidence="1">
    <name type="scientific">Vibrio sp. HB236076</name>
    <dbReference type="NCBI Taxonomy" id="3232307"/>
    <lineage>
        <taxon>Bacteria</taxon>
        <taxon>Pseudomonadati</taxon>
        <taxon>Pseudomonadota</taxon>
        <taxon>Gammaproteobacteria</taxon>
        <taxon>Vibrionales</taxon>
        <taxon>Vibrionaceae</taxon>
        <taxon>Vibrio</taxon>
    </lineage>
</organism>
<gene>
    <name evidence="1" type="ORF">AB0763_06860</name>
</gene>
<dbReference type="EMBL" id="CP162601">
    <property type="protein sequence ID" value="XDK23963.1"/>
    <property type="molecule type" value="Genomic_DNA"/>
</dbReference>
<protein>
    <submittedName>
        <fullName evidence="1">Uncharacterized protein</fullName>
    </submittedName>
</protein>
<sequence>MLNNDVTELVFDTILPLCEDEMFIGKESVDSVNYWFLVPNNLRSFLVDLWQLGSVESLIFFNGSLFAGFSERKLNRFDLKGQQDASRIKKRIEFGECT</sequence>
<proteinExistence type="predicted"/>